<evidence type="ECO:0000256" key="1">
    <source>
        <dbReference type="ARBA" id="ARBA00009063"/>
    </source>
</evidence>
<dbReference type="Proteomes" id="UP001279734">
    <property type="component" value="Unassembled WGS sequence"/>
</dbReference>
<evidence type="ECO:0000256" key="8">
    <source>
        <dbReference type="ARBA" id="ARBA00037801"/>
    </source>
</evidence>
<dbReference type="FunFam" id="1.20.58.90:FF:000004">
    <property type="entry name" value="Syntaxin 10"/>
    <property type="match status" value="1"/>
</dbReference>
<evidence type="ECO:0000256" key="3">
    <source>
        <dbReference type="ARBA" id="ARBA00022692"/>
    </source>
</evidence>
<organism evidence="11 12">
    <name type="scientific">Nepenthes gracilis</name>
    <name type="common">Slender pitcher plant</name>
    <dbReference type="NCBI Taxonomy" id="150966"/>
    <lineage>
        <taxon>Eukaryota</taxon>
        <taxon>Viridiplantae</taxon>
        <taxon>Streptophyta</taxon>
        <taxon>Embryophyta</taxon>
        <taxon>Tracheophyta</taxon>
        <taxon>Spermatophyta</taxon>
        <taxon>Magnoliopsida</taxon>
        <taxon>eudicotyledons</taxon>
        <taxon>Gunneridae</taxon>
        <taxon>Pentapetalae</taxon>
        <taxon>Caryophyllales</taxon>
        <taxon>Nepenthaceae</taxon>
        <taxon>Nepenthes</taxon>
    </lineage>
</organism>
<keyword evidence="12" id="KW-1185">Reference proteome</keyword>
<dbReference type="PANTHER" id="PTHR34949:SF3">
    <property type="entry name" value="OS08G0244100 PROTEIN"/>
    <property type="match status" value="1"/>
</dbReference>
<sequence>MLVANAFDLWQKDAFFSAAEAVQESADILDSAYGMWLRRKREGIAPGDLDELCTALKTSLGTTKWQLEEFERAVRLSYGNCRDENRVARHQQFVIAIESQIYRIENALRESFNEGKIPFRWVNLDKAEQDDLAMFLSGTPGNLRSTKDELIKPQMSSHTEKICKKKDGDCNFNAADSNNFMEVCDHGLEVKDHITINMDTNYVMDFNKREVPGTRDVLNEQGGTTSTRRSCTSSNFGVLKVIVSEEDDKRACKSCLEAIPKGKCSRISSCSCLSGKSWNNQILECFSRFRSIMESLRLNFSSSIQLMLVLMLALFLFVPFLL</sequence>
<evidence type="ECO:0000256" key="6">
    <source>
        <dbReference type="ARBA" id="ARBA00023034"/>
    </source>
</evidence>
<name>A0AAD3S414_NEPGR</name>
<evidence type="ECO:0000259" key="10">
    <source>
        <dbReference type="Pfam" id="PF09177"/>
    </source>
</evidence>
<dbReference type="GO" id="GO:0005794">
    <property type="term" value="C:Golgi apparatus"/>
    <property type="evidence" value="ECO:0007669"/>
    <property type="project" value="UniProtKB-SubCell"/>
</dbReference>
<evidence type="ECO:0000256" key="4">
    <source>
        <dbReference type="ARBA" id="ARBA00022927"/>
    </source>
</evidence>
<dbReference type="PANTHER" id="PTHR34949">
    <property type="entry name" value="OS05G0443700 PROTEIN"/>
    <property type="match status" value="1"/>
</dbReference>
<feature type="domain" description="Syntaxin 6/10/61 N-terminal" evidence="10">
    <location>
        <begin position="13"/>
        <end position="104"/>
    </location>
</feature>
<dbReference type="Pfam" id="PF09177">
    <property type="entry name" value="STX6_10_61_N"/>
    <property type="match status" value="1"/>
</dbReference>
<dbReference type="GO" id="GO:0016020">
    <property type="term" value="C:membrane"/>
    <property type="evidence" value="ECO:0007669"/>
    <property type="project" value="InterPro"/>
</dbReference>
<proteinExistence type="inferred from homology"/>
<dbReference type="Gene3D" id="1.20.58.90">
    <property type="match status" value="1"/>
</dbReference>
<comment type="caution">
    <text evidence="11">The sequence shown here is derived from an EMBL/GenBank/DDBJ whole genome shotgun (WGS) entry which is preliminary data.</text>
</comment>
<dbReference type="EMBL" id="BSYO01000004">
    <property type="protein sequence ID" value="GMH03983.1"/>
    <property type="molecule type" value="Genomic_DNA"/>
</dbReference>
<keyword evidence="3 9" id="KW-0812">Transmembrane</keyword>
<evidence type="ECO:0000313" key="12">
    <source>
        <dbReference type="Proteomes" id="UP001279734"/>
    </source>
</evidence>
<dbReference type="InterPro" id="IPR015260">
    <property type="entry name" value="Syntaxin-6/10/61_N"/>
</dbReference>
<accession>A0AAD3S414</accession>
<evidence type="ECO:0000313" key="11">
    <source>
        <dbReference type="EMBL" id="GMH03983.1"/>
    </source>
</evidence>
<reference evidence="11" key="1">
    <citation type="submission" date="2023-05" db="EMBL/GenBank/DDBJ databases">
        <title>Nepenthes gracilis genome sequencing.</title>
        <authorList>
            <person name="Fukushima K."/>
        </authorList>
    </citation>
    <scope>NUCLEOTIDE SEQUENCE</scope>
    <source>
        <strain evidence="11">SING2019-196</strain>
    </source>
</reference>
<keyword evidence="4" id="KW-0653">Protein transport</keyword>
<evidence type="ECO:0000256" key="2">
    <source>
        <dbReference type="ARBA" id="ARBA00022448"/>
    </source>
</evidence>
<dbReference type="SUPFAM" id="SSF47661">
    <property type="entry name" value="t-snare proteins"/>
    <property type="match status" value="1"/>
</dbReference>
<evidence type="ECO:0000256" key="9">
    <source>
        <dbReference type="SAM" id="Phobius"/>
    </source>
</evidence>
<feature type="transmembrane region" description="Helical" evidence="9">
    <location>
        <begin position="298"/>
        <end position="321"/>
    </location>
</feature>
<protein>
    <recommendedName>
        <fullName evidence="10">Syntaxin 6/10/61 N-terminal domain-containing protein</fullName>
    </recommendedName>
</protein>
<evidence type="ECO:0000256" key="5">
    <source>
        <dbReference type="ARBA" id="ARBA00022989"/>
    </source>
</evidence>
<dbReference type="GO" id="GO:0048193">
    <property type="term" value="P:Golgi vesicle transport"/>
    <property type="evidence" value="ECO:0007669"/>
    <property type="project" value="InterPro"/>
</dbReference>
<evidence type="ECO:0000256" key="7">
    <source>
        <dbReference type="ARBA" id="ARBA00023136"/>
    </source>
</evidence>
<keyword evidence="2" id="KW-0813">Transport</keyword>
<dbReference type="CDD" id="cd21442">
    <property type="entry name" value="SNARE_NTD_STX6-like"/>
    <property type="match status" value="1"/>
</dbReference>
<dbReference type="AlphaFoldDB" id="A0AAD3S414"/>
<comment type="similarity">
    <text evidence="1">Belongs to the syntaxin family.</text>
</comment>
<keyword evidence="5 9" id="KW-1133">Transmembrane helix</keyword>
<keyword evidence="7 9" id="KW-0472">Membrane</keyword>
<gene>
    <name evidence="11" type="ORF">Nepgr_005822</name>
</gene>
<dbReference type="InterPro" id="IPR010989">
    <property type="entry name" value="SNARE"/>
</dbReference>
<keyword evidence="6" id="KW-0333">Golgi apparatus</keyword>
<dbReference type="GO" id="GO:0015031">
    <property type="term" value="P:protein transport"/>
    <property type="evidence" value="ECO:0007669"/>
    <property type="project" value="UniProtKB-KW"/>
</dbReference>
<comment type="subcellular location">
    <subcellularLocation>
        <location evidence="8">Golgi apparatus</location>
        <location evidence="8">trans-Golgi network membrane</location>
        <topology evidence="8">Single-pass type IV membrane protein</topology>
    </subcellularLocation>
</comment>